<dbReference type="Pfam" id="PF00970">
    <property type="entry name" value="FAD_binding_6"/>
    <property type="match status" value="1"/>
</dbReference>
<keyword evidence="4" id="KW-0560">Oxidoreductase</keyword>
<dbReference type="VEuPathDB" id="TriTrypDB:LDHU3_11.0330"/>
<evidence type="ECO:0000313" key="9">
    <source>
        <dbReference type="EMBL" id="TPP53063.1"/>
    </source>
</evidence>
<protein>
    <submittedName>
        <fullName evidence="9">Oxidoreductase FAD-binding domain family protein</fullName>
    </submittedName>
</protein>
<feature type="binding site" evidence="5">
    <location>
        <position position="204"/>
    </location>
    <ligand>
        <name>FAD</name>
        <dbReference type="ChEBI" id="CHEBI:57692"/>
    </ligand>
</feature>
<evidence type="ECO:0000256" key="4">
    <source>
        <dbReference type="ARBA" id="ARBA00023002"/>
    </source>
</evidence>
<feature type="transmembrane region" description="Helical" evidence="7">
    <location>
        <begin position="598"/>
        <end position="619"/>
    </location>
</feature>
<feature type="region of interest" description="Disordered" evidence="6">
    <location>
        <begin position="633"/>
        <end position="686"/>
    </location>
</feature>
<organism evidence="9 10">
    <name type="scientific">Leishmania donovani</name>
    <dbReference type="NCBI Taxonomy" id="5661"/>
    <lineage>
        <taxon>Eukaryota</taxon>
        <taxon>Discoba</taxon>
        <taxon>Euglenozoa</taxon>
        <taxon>Kinetoplastea</taxon>
        <taxon>Metakinetoplastina</taxon>
        <taxon>Trypanosomatida</taxon>
        <taxon>Trypanosomatidae</taxon>
        <taxon>Leishmaniinae</taxon>
        <taxon>Leishmania</taxon>
    </lineage>
</organism>
<keyword evidence="3 5" id="KW-0274">FAD</keyword>
<dbReference type="SUPFAM" id="SSF52343">
    <property type="entry name" value="Ferredoxin reductase-like, C-terminal NADP-linked domain"/>
    <property type="match status" value="1"/>
</dbReference>
<dbReference type="PANTHER" id="PTHR19370:SF190">
    <property type="entry name" value="NADH-CYTOCHROME B5 REDUCTASE-LIKE PROTEIN"/>
    <property type="match status" value="1"/>
</dbReference>
<comment type="cofactor">
    <cofactor evidence="1 5">
        <name>FAD</name>
        <dbReference type="ChEBI" id="CHEBI:57692"/>
    </cofactor>
</comment>
<dbReference type="InterPro" id="IPR017938">
    <property type="entry name" value="Riboflavin_synthase-like_b-brl"/>
</dbReference>
<dbReference type="InterPro" id="IPR008333">
    <property type="entry name" value="Cbr1-like_FAD-bd_dom"/>
</dbReference>
<feature type="region of interest" description="Disordered" evidence="6">
    <location>
        <begin position="1"/>
        <end position="59"/>
    </location>
</feature>
<feature type="transmembrane region" description="Helical" evidence="7">
    <location>
        <begin position="82"/>
        <end position="104"/>
    </location>
</feature>
<sequence>MPPKPWEQQLTGSSMSHRRPAPGEEGSTFSDFEYHHQRRGGHDGAAGEQRRGPAASPRRWSFTLQDIPGAVQGMFNDVNKGYVARVTAAVATAFGMSYAVYTLVLQPTQQRRPLAKRWSWCAPPVPITLVEKNREKGSSMFVYRFALPNSYDYAGYEPVSSVRMMSGNVRELSSLSRWYTPISHPDERGFIEFAIKDCDPGRMSARLRYLEPGDIVYLGRWMREFPYQPNTFKELGVVCTTSGASVALQLMNIMDKNKADDTKLSLLYCHHTATDIPFKDTFFKAYAEHNKNRIQVSYNVLAGGRRRGSAAPIEPNMYVGNIDPETIAAALPPPVRIVEAGAGVGSGTASQLATYRPQLLICGPQSMLAFLCGRVSSFGNYGYWQGPFYRYSGFLKDMGYTRSQVYKFGRLHVQQPLQRKLGTRKSIIVPDIPQMPLHADLSLLRDRNSAGQEYSIVAPLPLSSNGPIADGSIIMMLQEGVRVSEECACTRCRKTKRMRAWTLVVVFSTIYGVAFNGCNMAPPETRDTALALKRAFDSLLTQARLSRGLTLCSASSRYERTMGFVALIQDAAETVRMDVTKGATSTLHQRRGRVMGQLYWSICVALTLMTLFLTELLLARSVLRPVVPTASVGHAGADQMKAGQRAVASSSSTSRPPASTEAAVGSRENDAAATAAGKRGGIDEEPLPPTAHVLWVNASPALASPDVMSSVHESASAPLHEQVADANRSAVTERNAAETTTNAETLHALVEEWLTSLVHPSAATGNPRIQDKEVRLLKRAAVGLYRLGTAQHVSFHEWLLVHSKVLEVAAQKSEEAMVRAWWRVACSEQEAAAAPSVTGRTSASKRMLHVRVAGLPHTSLTSPLMAKLAFALLHGVRLVVTEYVALHNLHAASIGRVDSANSNTSPSSNGNVVQSEITLAPQTLSKNACPDLPTNVVNQERSGTTEGVHAYRLQVCASQEWRQPEREEGLQFKLIAYVQKIRFPTTTSPSVVASVHKPISDALISSAATARNANATAGAEATATSEMPMQNGLHIALVSSQLGLGDAHAFQGSTFYRVFCQEWLQFALLPSPKAPAHGNAKLDAASEAEVAGLMVTLRKSPAQRESDVEVLGDGLCTVEWVAHLKAAQLHYREMAERKRWPAVPRLSLSNAAGWSPYLNQYATLLFSENTAQLSRVAGTYLSFLPNVSYALQHIRRTMESKLASVSLKCTVERTRRFTSNTQWFLSYLGLRCVQHKSSCLGGLFESEKRTLQNMDRYLSTTGKWSRGEFRICMSAGMYVSDPSNELL</sequence>
<dbReference type="VEuPathDB" id="TriTrypDB:LdBPK_110270.1"/>
<feature type="binding site" evidence="5">
    <location>
        <position position="179"/>
    </location>
    <ligand>
        <name>FAD</name>
        <dbReference type="ChEBI" id="CHEBI:57692"/>
    </ligand>
</feature>
<feature type="binding site" evidence="5">
    <location>
        <position position="196"/>
    </location>
    <ligand>
        <name>FAD</name>
        <dbReference type="ChEBI" id="CHEBI:57692"/>
    </ligand>
</feature>
<dbReference type="PROSITE" id="PS51384">
    <property type="entry name" value="FAD_FR"/>
    <property type="match status" value="1"/>
</dbReference>
<keyword evidence="7" id="KW-1133">Transmembrane helix</keyword>
<dbReference type="GO" id="GO:0004128">
    <property type="term" value="F:cytochrome-b5 reductase activity, acting on NAD(P)H"/>
    <property type="evidence" value="ECO:0007669"/>
    <property type="project" value="TreeGrafter"/>
</dbReference>
<dbReference type="CDD" id="cd06183">
    <property type="entry name" value="cyt_b5_reduct_like"/>
    <property type="match status" value="1"/>
</dbReference>
<keyword evidence="2 5" id="KW-0285">Flavoprotein</keyword>
<dbReference type="SUPFAM" id="SSF63380">
    <property type="entry name" value="Riboflavin synthase domain-like"/>
    <property type="match status" value="1"/>
</dbReference>
<evidence type="ECO:0000256" key="7">
    <source>
        <dbReference type="SAM" id="Phobius"/>
    </source>
</evidence>
<feature type="binding site" evidence="5">
    <location>
        <position position="203"/>
    </location>
    <ligand>
        <name>FAD</name>
        <dbReference type="ChEBI" id="CHEBI:57692"/>
    </ligand>
</feature>
<dbReference type="InterPro" id="IPR001834">
    <property type="entry name" value="CBR-like"/>
</dbReference>
<evidence type="ECO:0000313" key="10">
    <source>
        <dbReference type="Proteomes" id="UP000318447"/>
    </source>
</evidence>
<keyword evidence="7" id="KW-0812">Transmembrane</keyword>
<feature type="domain" description="FAD-binding FR-type" evidence="8">
    <location>
        <begin position="122"/>
        <end position="228"/>
    </location>
</feature>
<evidence type="ECO:0000256" key="2">
    <source>
        <dbReference type="ARBA" id="ARBA00022630"/>
    </source>
</evidence>
<gene>
    <name evidence="9" type="ORF">CGC21_1075</name>
</gene>
<dbReference type="VEuPathDB" id="TriTrypDB:LdCL_170021700"/>
<proteinExistence type="predicted"/>
<feature type="transmembrane region" description="Helical" evidence="7">
    <location>
        <begin position="500"/>
        <end position="518"/>
    </location>
</feature>
<evidence type="ECO:0000256" key="1">
    <source>
        <dbReference type="ARBA" id="ARBA00001974"/>
    </source>
</evidence>
<dbReference type="VEuPathDB" id="TriTrypDB:LDHU3_11.0340"/>
<evidence type="ECO:0000256" key="3">
    <source>
        <dbReference type="ARBA" id="ARBA00022827"/>
    </source>
</evidence>
<evidence type="ECO:0000256" key="6">
    <source>
        <dbReference type="SAM" id="MobiDB-lite"/>
    </source>
</evidence>
<feature type="binding site" evidence="5">
    <location>
        <position position="177"/>
    </location>
    <ligand>
        <name>FAD</name>
        <dbReference type="ChEBI" id="CHEBI:57692"/>
    </ligand>
</feature>
<keyword evidence="7" id="KW-0472">Membrane</keyword>
<name>A0A504XWL9_LEIDO</name>
<dbReference type="Proteomes" id="UP000318447">
    <property type="component" value="Unassembled WGS sequence"/>
</dbReference>
<dbReference type="VEuPathDB" id="TriTrypDB:LdCL_110007700"/>
<feature type="compositionally biased region" description="Low complexity" evidence="6">
    <location>
        <begin position="645"/>
        <end position="663"/>
    </location>
</feature>
<dbReference type="EMBL" id="RHLC01000035">
    <property type="protein sequence ID" value="TPP53063.1"/>
    <property type="molecule type" value="Genomic_DNA"/>
</dbReference>
<dbReference type="Gene3D" id="2.40.30.10">
    <property type="entry name" value="Translation factors"/>
    <property type="match status" value="1"/>
</dbReference>
<dbReference type="PANTHER" id="PTHR19370">
    <property type="entry name" value="NADH-CYTOCHROME B5 REDUCTASE"/>
    <property type="match status" value="1"/>
</dbReference>
<evidence type="ECO:0000256" key="5">
    <source>
        <dbReference type="PIRSR" id="PIRSR601834-1"/>
    </source>
</evidence>
<evidence type="ECO:0000259" key="8">
    <source>
        <dbReference type="PROSITE" id="PS51384"/>
    </source>
</evidence>
<accession>A0A504XWL9</accession>
<dbReference type="VEuPathDB" id="TriTrypDB:LdCL_110007600"/>
<dbReference type="Gene3D" id="3.40.50.80">
    <property type="entry name" value="Nucleotide-binding domain of ferredoxin-NADP reductase (FNR) module"/>
    <property type="match status" value="1"/>
</dbReference>
<dbReference type="InterPro" id="IPR039261">
    <property type="entry name" value="FNR_nucleotide-bd"/>
</dbReference>
<reference evidence="10" key="1">
    <citation type="submission" date="2019-02" db="EMBL/GenBank/DDBJ databases">
        <title>FDA dAtabase for Regulatory Grade micrObial Sequences (FDA-ARGOS): Supporting development and validation of Infectious Disease Dx tests.</title>
        <authorList>
            <person name="Duncan R."/>
            <person name="Fisher C."/>
            <person name="Tallon L."/>
            <person name="Sadzewicz L."/>
            <person name="Sengamalay N."/>
            <person name="Ott S."/>
            <person name="Godinez A."/>
            <person name="Nagaraj S."/>
            <person name="Vavikolanu K."/>
            <person name="Nadendla S."/>
            <person name="Aluvathingal J."/>
            <person name="Sichtig H."/>
        </authorList>
    </citation>
    <scope>NUCLEOTIDE SEQUENCE [LARGE SCALE GENOMIC DNA]</scope>
    <source>
        <strain evidence="10">FDAARGOS_361</strain>
    </source>
</reference>
<comment type="caution">
    <text evidence="9">The sequence shown here is derived from an EMBL/GenBank/DDBJ whole genome shotgun (WGS) entry which is preliminary data.</text>
</comment>
<dbReference type="InterPro" id="IPR017927">
    <property type="entry name" value="FAD-bd_FR_type"/>
</dbReference>